<organism evidence="7 8">
    <name type="scientific">Culter alburnus</name>
    <name type="common">Topmouth culter</name>
    <dbReference type="NCBI Taxonomy" id="194366"/>
    <lineage>
        <taxon>Eukaryota</taxon>
        <taxon>Metazoa</taxon>
        <taxon>Chordata</taxon>
        <taxon>Craniata</taxon>
        <taxon>Vertebrata</taxon>
        <taxon>Euteleostomi</taxon>
        <taxon>Actinopterygii</taxon>
        <taxon>Neopterygii</taxon>
        <taxon>Teleostei</taxon>
        <taxon>Ostariophysi</taxon>
        <taxon>Cypriniformes</taxon>
        <taxon>Xenocyprididae</taxon>
        <taxon>Xenocypridinae</taxon>
        <taxon>Culter</taxon>
    </lineage>
</organism>
<evidence type="ECO:0000256" key="1">
    <source>
        <dbReference type="ARBA" id="ARBA00004514"/>
    </source>
</evidence>
<dbReference type="Proteomes" id="UP001479290">
    <property type="component" value="Unassembled WGS sequence"/>
</dbReference>
<dbReference type="SUPFAM" id="SSF47986">
    <property type="entry name" value="DEATH domain"/>
    <property type="match status" value="1"/>
</dbReference>
<dbReference type="AlphaFoldDB" id="A0AAW2B4G3"/>
<feature type="domain" description="CARD" evidence="6">
    <location>
        <begin position="1"/>
        <end position="91"/>
    </location>
</feature>
<gene>
    <name evidence="7" type="ORF">ABG768_013493</name>
</gene>
<evidence type="ECO:0000256" key="5">
    <source>
        <dbReference type="ARBA" id="ARBA00023198"/>
    </source>
</evidence>
<dbReference type="Pfam" id="PF00619">
    <property type="entry name" value="CARD"/>
    <property type="match status" value="1"/>
</dbReference>
<comment type="caution">
    <text evidence="7">The sequence shown here is derived from an EMBL/GenBank/DDBJ whole genome shotgun (WGS) entry which is preliminary data.</text>
</comment>
<dbReference type="GO" id="GO:0045087">
    <property type="term" value="P:innate immune response"/>
    <property type="evidence" value="ECO:0007669"/>
    <property type="project" value="UniProtKB-KW"/>
</dbReference>
<keyword evidence="4" id="KW-0391">Immunity</keyword>
<dbReference type="CDD" id="cd08330">
    <property type="entry name" value="CARD_ASC_NALP1"/>
    <property type="match status" value="1"/>
</dbReference>
<dbReference type="GO" id="GO:0005829">
    <property type="term" value="C:cytosol"/>
    <property type="evidence" value="ECO:0007669"/>
    <property type="project" value="UniProtKB-SubCell"/>
</dbReference>
<evidence type="ECO:0000259" key="6">
    <source>
        <dbReference type="PROSITE" id="PS50209"/>
    </source>
</evidence>
<dbReference type="FunFam" id="1.10.533.10:FF:000013">
    <property type="entry name" value="Apoptosis-associated speck-like protein containing a CARD"/>
    <property type="match status" value="1"/>
</dbReference>
<evidence type="ECO:0000313" key="7">
    <source>
        <dbReference type="EMBL" id="KAK9980096.1"/>
    </source>
</evidence>
<comment type="subcellular location">
    <subcellularLocation>
        <location evidence="1">Cytoplasm</location>
        <location evidence="1">Cytosol</location>
    </subcellularLocation>
</comment>
<keyword evidence="3" id="KW-0399">Innate immunity</keyword>
<dbReference type="InterPro" id="IPR033516">
    <property type="entry name" value="CARD8/ASC/NALP1_CARD"/>
</dbReference>
<keyword evidence="5" id="KW-0395">Inflammatory response</keyword>
<evidence type="ECO:0000313" key="8">
    <source>
        <dbReference type="Proteomes" id="UP001479290"/>
    </source>
</evidence>
<keyword evidence="8" id="KW-1185">Reference proteome</keyword>
<dbReference type="PANTHER" id="PTHR46985">
    <property type="entry name" value="NACHT, LRR AND PYD DOMAINS-CONTAINING PROTEIN 1"/>
    <property type="match status" value="1"/>
</dbReference>
<dbReference type="EMBL" id="JAWDJR010000002">
    <property type="protein sequence ID" value="KAK9980096.1"/>
    <property type="molecule type" value="Genomic_DNA"/>
</dbReference>
<dbReference type="InterPro" id="IPR001315">
    <property type="entry name" value="CARD"/>
</dbReference>
<accession>A0AAW2B4G3</accession>
<name>A0AAW2B4G3_CULAL</name>
<dbReference type="InterPro" id="IPR011029">
    <property type="entry name" value="DEATH-like_dom_sf"/>
</dbReference>
<dbReference type="PANTHER" id="PTHR46985:SF2">
    <property type="entry name" value="APOPTOSIS-ASSOCIATED SPECK-LIKE PROTEIN CONTAINING A CARD"/>
    <property type="match status" value="1"/>
</dbReference>
<dbReference type="InterPro" id="IPR051249">
    <property type="entry name" value="NLRP_Inflammasome"/>
</dbReference>
<evidence type="ECO:0000256" key="4">
    <source>
        <dbReference type="ARBA" id="ARBA00022859"/>
    </source>
</evidence>
<sequence length="112" mass="12842">MSSFEAQFVDKNEAALIQRVSSVMPIADELKNKGMIHDEKYAEIRAEVTNQGKMRKLFEALHSGGDRVKNDFYYALKHHEPFLFKSLGGVTAENTFEVDSCEQNLQERMELL</sequence>
<dbReference type="PROSITE" id="PS50209">
    <property type="entry name" value="CARD"/>
    <property type="match status" value="1"/>
</dbReference>
<dbReference type="GO" id="GO:0042981">
    <property type="term" value="P:regulation of apoptotic process"/>
    <property type="evidence" value="ECO:0007669"/>
    <property type="project" value="InterPro"/>
</dbReference>
<reference evidence="7 8" key="1">
    <citation type="submission" date="2024-05" db="EMBL/GenBank/DDBJ databases">
        <title>A high-quality chromosomal-level genome assembly of Topmouth culter (Culter alburnus).</title>
        <authorList>
            <person name="Zhao H."/>
        </authorList>
    </citation>
    <scope>NUCLEOTIDE SEQUENCE [LARGE SCALE GENOMIC DNA]</scope>
    <source>
        <strain evidence="7">CATC2023</strain>
        <tissue evidence="7">Muscle</tissue>
    </source>
</reference>
<proteinExistence type="predicted"/>
<evidence type="ECO:0000256" key="3">
    <source>
        <dbReference type="ARBA" id="ARBA00022588"/>
    </source>
</evidence>
<evidence type="ECO:0000256" key="2">
    <source>
        <dbReference type="ARBA" id="ARBA00022490"/>
    </source>
</evidence>
<dbReference type="Gene3D" id="1.10.533.10">
    <property type="entry name" value="Death Domain, Fas"/>
    <property type="match status" value="1"/>
</dbReference>
<keyword evidence="2" id="KW-0963">Cytoplasm</keyword>
<protein>
    <recommendedName>
        <fullName evidence="6">CARD domain-containing protein</fullName>
    </recommendedName>
</protein>
<dbReference type="GO" id="GO:0006954">
    <property type="term" value="P:inflammatory response"/>
    <property type="evidence" value="ECO:0007669"/>
    <property type="project" value="UniProtKB-KW"/>
</dbReference>